<dbReference type="Proteomes" id="UP001360560">
    <property type="component" value="Unassembled WGS sequence"/>
</dbReference>
<keyword evidence="9" id="KW-1185">Reference proteome</keyword>
<dbReference type="AlphaFoldDB" id="A0AAV5QHQ0"/>
<comment type="caution">
    <text evidence="8">The sequence shown here is derived from an EMBL/GenBank/DDBJ whole genome shotgun (WGS) entry which is preliminary data.</text>
</comment>
<dbReference type="RefSeq" id="XP_064851317.1">
    <property type="nucleotide sequence ID" value="XM_064995245.1"/>
</dbReference>
<evidence type="ECO:0000256" key="6">
    <source>
        <dbReference type="SAM" id="Phobius"/>
    </source>
</evidence>
<feature type="transmembrane region" description="Helical" evidence="6">
    <location>
        <begin position="282"/>
        <end position="301"/>
    </location>
</feature>
<dbReference type="Gene3D" id="1.20.1250.20">
    <property type="entry name" value="MFS general substrate transporter like domains"/>
    <property type="match status" value="1"/>
</dbReference>
<dbReference type="GO" id="GO:0016020">
    <property type="term" value="C:membrane"/>
    <property type="evidence" value="ECO:0007669"/>
    <property type="project" value="UniProtKB-SubCell"/>
</dbReference>
<comment type="subcellular location">
    <subcellularLocation>
        <location evidence="1">Membrane</location>
        <topology evidence="1">Multi-pass membrane protein</topology>
    </subcellularLocation>
</comment>
<feature type="transmembrane region" description="Helical" evidence="6">
    <location>
        <begin position="353"/>
        <end position="376"/>
    </location>
</feature>
<dbReference type="PROSITE" id="PS50850">
    <property type="entry name" value="MFS"/>
    <property type="match status" value="1"/>
</dbReference>
<feature type="transmembrane region" description="Helical" evidence="6">
    <location>
        <begin position="212"/>
        <end position="233"/>
    </location>
</feature>
<dbReference type="PANTHER" id="PTHR42718:SF23">
    <property type="entry name" value="MAJOR FACILITATOR SUPERFAMILY (MFS) PROFILE DOMAIN-CONTAINING PROTEIN"/>
    <property type="match status" value="1"/>
</dbReference>
<evidence type="ECO:0000256" key="5">
    <source>
        <dbReference type="SAM" id="MobiDB-lite"/>
    </source>
</evidence>
<dbReference type="EMBL" id="BTFZ01000002">
    <property type="protein sequence ID" value="GMM34317.1"/>
    <property type="molecule type" value="Genomic_DNA"/>
</dbReference>
<feature type="region of interest" description="Disordered" evidence="5">
    <location>
        <begin position="34"/>
        <end position="69"/>
    </location>
</feature>
<dbReference type="InterPro" id="IPR005829">
    <property type="entry name" value="Sugar_transporter_CS"/>
</dbReference>
<accession>A0AAV5QHQ0</accession>
<keyword evidence="3 6" id="KW-1133">Transmembrane helix</keyword>
<evidence type="ECO:0000256" key="3">
    <source>
        <dbReference type="ARBA" id="ARBA00022989"/>
    </source>
</evidence>
<evidence type="ECO:0000256" key="1">
    <source>
        <dbReference type="ARBA" id="ARBA00004141"/>
    </source>
</evidence>
<keyword evidence="2 6" id="KW-0812">Transmembrane</keyword>
<evidence type="ECO:0000256" key="4">
    <source>
        <dbReference type="ARBA" id="ARBA00023136"/>
    </source>
</evidence>
<sequence>MHTSILANTSAAGIRAINSICTAKLNRMPSLNQKIHSAGSTGRTTNSRETTIPNPDDLEQPQQNPSVQDINNRRPAVFKNSLHETACVLIFTLAVGCTSIAVGNFQITLDHLAKDFGVSGGTLAWSVSSINLANASFLLLAGNISDIIGRKNCIVGGFIWFTIASLICGFMHNYIAVVVLRALMGIAVSFSVPSSGGLLSSYYPISVRKNRVMACFAAGAPVGFCAGVVSGGICAEYLSWRASQFFLSIVYGCVSIITILIVPTDSKVTKENKHILHRLSKLDYGGGLLITAALTLVVFAFNQSSVPVSGWDTSYIIATLVVGLVMIICFIFYECHIPKRPVMPMFIWKSRDFSLAMVTVFFSWMCFNGVLTYFSILYFEQILNYSPLHTTACILPMTICGIIVNILAALVLHLVPGKLLLSIATASFAASAIIWATMDQHTSYWRGPFEAYCLAVIGADLTFNVVNMVTVNSVNNELQGAAQGIFQTMIQISTALGLALSNTIVSQKFPQFAKGVDLKNPQEVKELFHSFKYAYYFAIGAGGMGIIVSLFVKVGRSGTDEARRKKEEWDLKNKEYYEGKTETSNYI</sequence>
<feature type="transmembrane region" description="Helical" evidence="6">
    <location>
        <begin position="122"/>
        <end position="141"/>
    </location>
</feature>
<feature type="transmembrane region" description="Helical" evidence="6">
    <location>
        <begin position="388"/>
        <end position="412"/>
    </location>
</feature>
<dbReference type="PROSITE" id="PS00216">
    <property type="entry name" value="SUGAR_TRANSPORT_1"/>
    <property type="match status" value="1"/>
</dbReference>
<feature type="transmembrane region" description="Helical" evidence="6">
    <location>
        <begin position="178"/>
        <end position="200"/>
    </location>
</feature>
<feature type="domain" description="Major facilitator superfamily (MFS) profile" evidence="7">
    <location>
        <begin position="87"/>
        <end position="557"/>
    </location>
</feature>
<feature type="transmembrane region" description="Helical" evidence="6">
    <location>
        <begin position="533"/>
        <end position="555"/>
    </location>
</feature>
<dbReference type="PANTHER" id="PTHR42718">
    <property type="entry name" value="MAJOR FACILITATOR SUPERFAMILY MULTIDRUG TRANSPORTER MFSC"/>
    <property type="match status" value="1"/>
</dbReference>
<dbReference type="GeneID" id="90072296"/>
<protein>
    <submittedName>
        <fullName evidence="8">Amf1 protein</fullName>
    </submittedName>
</protein>
<feature type="transmembrane region" description="Helical" evidence="6">
    <location>
        <begin position="313"/>
        <end position="333"/>
    </location>
</feature>
<evidence type="ECO:0000259" key="7">
    <source>
        <dbReference type="PROSITE" id="PS50850"/>
    </source>
</evidence>
<feature type="compositionally biased region" description="Polar residues" evidence="5">
    <location>
        <begin position="34"/>
        <end position="53"/>
    </location>
</feature>
<dbReference type="Pfam" id="PF07690">
    <property type="entry name" value="MFS_1"/>
    <property type="match status" value="1"/>
</dbReference>
<organism evidence="8 9">
    <name type="scientific">Saccharomycopsis crataegensis</name>
    <dbReference type="NCBI Taxonomy" id="43959"/>
    <lineage>
        <taxon>Eukaryota</taxon>
        <taxon>Fungi</taxon>
        <taxon>Dikarya</taxon>
        <taxon>Ascomycota</taxon>
        <taxon>Saccharomycotina</taxon>
        <taxon>Saccharomycetes</taxon>
        <taxon>Saccharomycopsidaceae</taxon>
        <taxon>Saccharomycopsis</taxon>
    </lineage>
</organism>
<dbReference type="InterPro" id="IPR020846">
    <property type="entry name" value="MFS_dom"/>
</dbReference>
<keyword evidence="4 6" id="KW-0472">Membrane</keyword>
<gene>
    <name evidence="8" type="ORF">DASC09_016420</name>
</gene>
<feature type="transmembrane region" description="Helical" evidence="6">
    <location>
        <begin position="419"/>
        <end position="438"/>
    </location>
</feature>
<reference evidence="8 9" key="1">
    <citation type="journal article" date="2023" name="Elife">
        <title>Identification of key yeast species and microbe-microbe interactions impacting larval growth of Drosophila in the wild.</title>
        <authorList>
            <person name="Mure A."/>
            <person name="Sugiura Y."/>
            <person name="Maeda R."/>
            <person name="Honda K."/>
            <person name="Sakurai N."/>
            <person name="Takahashi Y."/>
            <person name="Watada M."/>
            <person name="Katoh T."/>
            <person name="Gotoh A."/>
            <person name="Gotoh Y."/>
            <person name="Taniguchi I."/>
            <person name="Nakamura K."/>
            <person name="Hayashi T."/>
            <person name="Katayama T."/>
            <person name="Uemura T."/>
            <person name="Hattori Y."/>
        </authorList>
    </citation>
    <scope>NUCLEOTIDE SEQUENCE [LARGE SCALE GENOMIC DNA]</scope>
    <source>
        <strain evidence="8 9">SC-9</strain>
    </source>
</reference>
<dbReference type="GO" id="GO:0022857">
    <property type="term" value="F:transmembrane transporter activity"/>
    <property type="evidence" value="ECO:0007669"/>
    <property type="project" value="InterPro"/>
</dbReference>
<evidence type="ECO:0000313" key="9">
    <source>
        <dbReference type="Proteomes" id="UP001360560"/>
    </source>
</evidence>
<proteinExistence type="predicted"/>
<evidence type="ECO:0000313" key="8">
    <source>
        <dbReference type="EMBL" id="GMM34317.1"/>
    </source>
</evidence>
<feature type="transmembrane region" description="Helical" evidence="6">
    <location>
        <begin position="82"/>
        <end position="102"/>
    </location>
</feature>
<name>A0AAV5QHQ0_9ASCO</name>
<dbReference type="Gene3D" id="1.20.1720.10">
    <property type="entry name" value="Multidrug resistance protein D"/>
    <property type="match status" value="1"/>
</dbReference>
<feature type="transmembrane region" description="Helical" evidence="6">
    <location>
        <begin position="245"/>
        <end position="262"/>
    </location>
</feature>
<dbReference type="InterPro" id="IPR036259">
    <property type="entry name" value="MFS_trans_sf"/>
</dbReference>
<feature type="compositionally biased region" description="Polar residues" evidence="5">
    <location>
        <begin position="60"/>
        <end position="69"/>
    </location>
</feature>
<evidence type="ECO:0000256" key="2">
    <source>
        <dbReference type="ARBA" id="ARBA00022692"/>
    </source>
</evidence>
<dbReference type="InterPro" id="IPR011701">
    <property type="entry name" value="MFS"/>
</dbReference>
<dbReference type="SUPFAM" id="SSF103473">
    <property type="entry name" value="MFS general substrate transporter"/>
    <property type="match status" value="2"/>
</dbReference>
<feature type="transmembrane region" description="Helical" evidence="6">
    <location>
        <begin position="153"/>
        <end position="172"/>
    </location>
</feature>